<organism evidence="2 3">
    <name type="scientific">Virgibacillus dokdonensis</name>
    <dbReference type="NCBI Taxonomy" id="302167"/>
    <lineage>
        <taxon>Bacteria</taxon>
        <taxon>Bacillati</taxon>
        <taxon>Bacillota</taxon>
        <taxon>Bacilli</taxon>
        <taxon>Bacillales</taxon>
        <taxon>Bacillaceae</taxon>
        <taxon>Virgibacillus</taxon>
    </lineage>
</organism>
<keyword evidence="1" id="KW-0804">Transcription</keyword>
<dbReference type="GO" id="GO:0003723">
    <property type="term" value="F:RNA binding"/>
    <property type="evidence" value="ECO:0007669"/>
    <property type="project" value="UniProtKB-KW"/>
</dbReference>
<keyword evidence="1" id="KW-0805">Transcription regulation</keyword>
<evidence type="ECO:0000256" key="1">
    <source>
        <dbReference type="PIRNR" id="PIRNR016897"/>
    </source>
</evidence>
<evidence type="ECO:0000313" key="3">
    <source>
        <dbReference type="Proteomes" id="UP000234237"/>
    </source>
</evidence>
<dbReference type="InterPro" id="IPR013785">
    <property type="entry name" value="Aldolase_TIM"/>
</dbReference>
<comment type="function">
    <text evidence="1">Regulates expression of the glpD operon. In the presence of glycerol 3-phosphate (G3P) causes antitermination of transcription of glpD at the inverted repeat of the leader region to enhance its transcription. Binds and stabilizes glpD leader mRNA.</text>
</comment>
<dbReference type="SUPFAM" id="SSF110391">
    <property type="entry name" value="GlpP-like"/>
    <property type="match status" value="1"/>
</dbReference>
<protein>
    <recommendedName>
        <fullName evidence="1">Glycerol uptake operon antiterminator regulatory protein</fullName>
    </recommendedName>
</protein>
<dbReference type="Gene3D" id="3.20.20.70">
    <property type="entry name" value="Aldolase class I"/>
    <property type="match status" value="1"/>
</dbReference>
<reference evidence="3" key="1">
    <citation type="submission" date="2016-11" db="EMBL/GenBank/DDBJ databases">
        <title>Complete genome sequence of Virgibacillus pantothenticus 21D, a halophilic bacterium isolated from the deep hypersaline anoxic basin Discovery in the Mediterranean Sea.</title>
        <authorList>
            <person name="Zeaiter Z."/>
            <person name="Booth J.M."/>
            <person name="Prosdocimi E.M."/>
            <person name="Mapelli F."/>
            <person name="Fusi M."/>
            <person name="Daffonchio D."/>
            <person name="Borin S."/>
            <person name="Crotti E."/>
        </authorList>
    </citation>
    <scope>NUCLEOTIDE SEQUENCE [LARGE SCALE GENOMIC DNA]</scope>
    <source>
        <strain evidence="3">21D</strain>
    </source>
</reference>
<dbReference type="PANTHER" id="PTHR35787">
    <property type="entry name" value="GLYCEROL UPTAKE OPERON ANTITERMINATOR REGULATORY PROTEIN"/>
    <property type="match status" value="1"/>
</dbReference>
<dbReference type="KEGG" id="vpn:A21D_00138"/>
<accession>A0A2K9ITZ9</accession>
<dbReference type="PIRSF" id="PIRSF016897">
    <property type="entry name" value="GlpP"/>
    <property type="match status" value="1"/>
</dbReference>
<sequence length="182" mass="20148">MKDLHVPTGILPAIRKMKDFDKALETGYPTIVILETRLAQIKSLVAHTKKSNKNILIHFDLIQGLKSDDYGMEYVLREIKPDGILSTRANVIRMAKKHGLLAIQRVFLLDSLALEQNLKQIENAKPDCIEVLPGLIPTMIQSINEQTKLPVIAGGLIKTSDQVRQALEAGAVGVSTSNTDLW</sequence>
<dbReference type="EMBL" id="CP018622">
    <property type="protein sequence ID" value="AUJ23252.1"/>
    <property type="molecule type" value="Genomic_DNA"/>
</dbReference>
<dbReference type="InterPro" id="IPR006699">
    <property type="entry name" value="GlpP"/>
</dbReference>
<keyword evidence="1" id="KW-0694">RNA-binding</keyword>
<dbReference type="PANTHER" id="PTHR35787:SF1">
    <property type="entry name" value="GLYCEROL UPTAKE OPERON ANTITERMINATOR REGULATORY PROTEIN"/>
    <property type="match status" value="1"/>
</dbReference>
<dbReference type="Pfam" id="PF04309">
    <property type="entry name" value="G3P_antiterm"/>
    <property type="match status" value="1"/>
</dbReference>
<dbReference type="STRING" id="302167.GCA_900166595_02990"/>
<dbReference type="AlphaFoldDB" id="A0A2K9ITZ9"/>
<dbReference type="GO" id="GO:0001072">
    <property type="term" value="F:transcription antitermination factor activity, RNA binding"/>
    <property type="evidence" value="ECO:0007669"/>
    <property type="project" value="TreeGrafter"/>
</dbReference>
<dbReference type="Proteomes" id="UP000234237">
    <property type="component" value="Chromosome"/>
</dbReference>
<dbReference type="GO" id="GO:0045893">
    <property type="term" value="P:positive regulation of DNA-templated transcription"/>
    <property type="evidence" value="ECO:0007669"/>
    <property type="project" value="TreeGrafter"/>
</dbReference>
<evidence type="ECO:0000313" key="2">
    <source>
        <dbReference type="EMBL" id="AUJ23252.1"/>
    </source>
</evidence>
<keyword evidence="1" id="KW-0319">Glycerol metabolism</keyword>
<proteinExistence type="predicted"/>
<dbReference type="GO" id="GO:0006071">
    <property type="term" value="P:glycerol metabolic process"/>
    <property type="evidence" value="ECO:0007669"/>
    <property type="project" value="UniProtKB-UniRule"/>
</dbReference>
<name>A0A2K9ITZ9_9BACI</name>
<gene>
    <name evidence="2" type="ORF">A21D_00138</name>
</gene>